<reference evidence="1 2" key="1">
    <citation type="submission" date="2021-06" db="EMBL/GenBank/DDBJ databases">
        <title>Caerostris extrusa draft genome.</title>
        <authorList>
            <person name="Kono N."/>
            <person name="Arakawa K."/>
        </authorList>
    </citation>
    <scope>NUCLEOTIDE SEQUENCE [LARGE SCALE GENOMIC DNA]</scope>
</reference>
<dbReference type="AlphaFoldDB" id="A0AAV4P4G0"/>
<gene>
    <name evidence="1" type="ORF">CEXT_574631</name>
</gene>
<protein>
    <submittedName>
        <fullName evidence="1">Uncharacterized protein</fullName>
    </submittedName>
</protein>
<comment type="caution">
    <text evidence="1">The sequence shown here is derived from an EMBL/GenBank/DDBJ whole genome shotgun (WGS) entry which is preliminary data.</text>
</comment>
<sequence>MLQMHFSVVAMVDGMHVQCNLNSRIEDLTFLPLFCNSRDINKILKTLPSKNLKNDSENHCVKIILDTSFRRKTEKENTVDYRSNINLNLPFVCEEPYSTECENLLITTIDGRISAL</sequence>
<evidence type="ECO:0000313" key="1">
    <source>
        <dbReference type="EMBL" id="GIX90641.1"/>
    </source>
</evidence>
<keyword evidence="2" id="KW-1185">Reference proteome</keyword>
<dbReference type="EMBL" id="BPLR01003959">
    <property type="protein sequence ID" value="GIX90641.1"/>
    <property type="molecule type" value="Genomic_DNA"/>
</dbReference>
<evidence type="ECO:0000313" key="2">
    <source>
        <dbReference type="Proteomes" id="UP001054945"/>
    </source>
</evidence>
<dbReference type="Proteomes" id="UP001054945">
    <property type="component" value="Unassembled WGS sequence"/>
</dbReference>
<proteinExistence type="predicted"/>
<name>A0AAV4P4G0_CAEEX</name>
<organism evidence="1 2">
    <name type="scientific">Caerostris extrusa</name>
    <name type="common">Bark spider</name>
    <name type="synonym">Caerostris bankana</name>
    <dbReference type="NCBI Taxonomy" id="172846"/>
    <lineage>
        <taxon>Eukaryota</taxon>
        <taxon>Metazoa</taxon>
        <taxon>Ecdysozoa</taxon>
        <taxon>Arthropoda</taxon>
        <taxon>Chelicerata</taxon>
        <taxon>Arachnida</taxon>
        <taxon>Araneae</taxon>
        <taxon>Araneomorphae</taxon>
        <taxon>Entelegynae</taxon>
        <taxon>Araneoidea</taxon>
        <taxon>Araneidae</taxon>
        <taxon>Caerostris</taxon>
    </lineage>
</organism>
<accession>A0AAV4P4G0</accession>